<sequence length="226" mass="26400">MVRDIFYNMLKIFDENREILEEKGWIVSSATSYEWWGGLKSAEEIIISAILVQMSRWETVKSKIEVMREKGLTNFEKLYQVRNEELYEILSGINFYRTKVKRLKTISHIILSLGDIEKFYDRDLLLKIDGIGEETADSILLFAGHKPFFPPSEYGRRILSRVLNVEIERKNKVKELVEKNVEKDTFNYKLLHAGMVTVGRAFCFKQPKCDDCILKGICNYHVSEKG</sequence>
<evidence type="ECO:0000256" key="2">
    <source>
        <dbReference type="ARBA" id="ARBA00022723"/>
    </source>
</evidence>
<keyword evidence="3" id="KW-0408">Iron</keyword>
<dbReference type="CDD" id="cd00056">
    <property type="entry name" value="ENDO3c"/>
    <property type="match status" value="1"/>
</dbReference>
<dbReference type="InterPro" id="IPR011257">
    <property type="entry name" value="DNA_glycosylase"/>
</dbReference>
<name>A0AAX4L242_9CREN</name>
<dbReference type="GO" id="GO:0004519">
    <property type="term" value="F:endonuclease activity"/>
    <property type="evidence" value="ECO:0007669"/>
    <property type="project" value="UniProtKB-KW"/>
</dbReference>
<reference evidence="6 7" key="1">
    <citation type="submission" date="2024-02" db="EMBL/GenBank/DDBJ databases">
        <title>STSV induces naive adaptation in Sulfolobus.</title>
        <authorList>
            <person name="Xiang X."/>
            <person name="Song M."/>
        </authorList>
    </citation>
    <scope>NUCLEOTIDE SEQUENCE [LARGE SCALE GENOMIC DNA]</scope>
    <source>
        <strain evidence="6 7">RT2</strain>
    </source>
</reference>
<keyword evidence="7" id="KW-1185">Reference proteome</keyword>
<evidence type="ECO:0000256" key="3">
    <source>
        <dbReference type="ARBA" id="ARBA00023004"/>
    </source>
</evidence>
<keyword evidence="2" id="KW-0479">Metal-binding</keyword>
<dbReference type="GO" id="GO:0006284">
    <property type="term" value="P:base-excision repair"/>
    <property type="evidence" value="ECO:0007669"/>
    <property type="project" value="InterPro"/>
</dbReference>
<feature type="domain" description="HhH-GPD" evidence="5">
    <location>
        <begin position="51"/>
        <end position="201"/>
    </location>
</feature>
<dbReference type="EMBL" id="CP146016">
    <property type="protein sequence ID" value="WWQ61274.1"/>
    <property type="molecule type" value="Genomic_DNA"/>
</dbReference>
<dbReference type="PIRSF" id="PIRSF001435">
    <property type="entry name" value="Nth"/>
    <property type="match status" value="1"/>
</dbReference>
<dbReference type="Gene3D" id="1.10.1670.10">
    <property type="entry name" value="Helix-hairpin-Helix base-excision DNA repair enzymes (C-terminal)"/>
    <property type="match status" value="1"/>
</dbReference>
<dbReference type="SUPFAM" id="SSF48150">
    <property type="entry name" value="DNA-glycosylase"/>
    <property type="match status" value="1"/>
</dbReference>
<keyword evidence="6" id="KW-0378">Hydrolase</keyword>
<organism evidence="6 7">
    <name type="scientific">Sulfolobus tengchongensis</name>
    <dbReference type="NCBI Taxonomy" id="207809"/>
    <lineage>
        <taxon>Archaea</taxon>
        <taxon>Thermoproteota</taxon>
        <taxon>Thermoprotei</taxon>
        <taxon>Sulfolobales</taxon>
        <taxon>Sulfolobaceae</taxon>
        <taxon>Sulfolobus</taxon>
    </lineage>
</organism>
<keyword evidence="1" id="KW-0004">4Fe-4S</keyword>
<gene>
    <name evidence="6" type="ORF">V6M85_04130</name>
</gene>
<dbReference type="RefSeq" id="WP_338603338.1">
    <property type="nucleotide sequence ID" value="NZ_CP146016.1"/>
</dbReference>
<dbReference type="Gene3D" id="1.10.340.30">
    <property type="entry name" value="Hypothetical protein, domain 2"/>
    <property type="match status" value="1"/>
</dbReference>
<dbReference type="Proteomes" id="UP001432202">
    <property type="component" value="Chromosome"/>
</dbReference>
<dbReference type="GeneID" id="89335928"/>
<keyword evidence="6" id="KW-0540">Nuclease</keyword>
<dbReference type="GO" id="GO:0051539">
    <property type="term" value="F:4 iron, 4 sulfur cluster binding"/>
    <property type="evidence" value="ECO:0007669"/>
    <property type="project" value="UniProtKB-KW"/>
</dbReference>
<dbReference type="Pfam" id="PF00730">
    <property type="entry name" value="HhH-GPD"/>
    <property type="match status" value="1"/>
</dbReference>
<dbReference type="GO" id="GO:0046872">
    <property type="term" value="F:metal ion binding"/>
    <property type="evidence" value="ECO:0007669"/>
    <property type="project" value="UniProtKB-KW"/>
</dbReference>
<accession>A0AAX4L242</accession>
<evidence type="ECO:0000259" key="5">
    <source>
        <dbReference type="SMART" id="SM00478"/>
    </source>
</evidence>
<evidence type="ECO:0000313" key="6">
    <source>
        <dbReference type="EMBL" id="WWQ61274.1"/>
    </source>
</evidence>
<evidence type="ECO:0000256" key="1">
    <source>
        <dbReference type="ARBA" id="ARBA00022485"/>
    </source>
</evidence>
<evidence type="ECO:0000313" key="7">
    <source>
        <dbReference type="Proteomes" id="UP001432202"/>
    </source>
</evidence>
<keyword evidence="6" id="KW-0255">Endonuclease</keyword>
<dbReference type="InterPro" id="IPR003265">
    <property type="entry name" value="HhH-GPD_domain"/>
</dbReference>
<dbReference type="PANTHER" id="PTHR10359:SF19">
    <property type="entry name" value="DNA REPAIR GLYCOSYLASE MJ1434-RELATED"/>
    <property type="match status" value="1"/>
</dbReference>
<dbReference type="SMART" id="SM00478">
    <property type="entry name" value="ENDO3c"/>
    <property type="match status" value="1"/>
</dbReference>
<dbReference type="InterPro" id="IPR023170">
    <property type="entry name" value="HhH_base_excis_C"/>
</dbReference>
<proteinExistence type="predicted"/>
<dbReference type="AlphaFoldDB" id="A0AAX4L242"/>
<evidence type="ECO:0000256" key="4">
    <source>
        <dbReference type="ARBA" id="ARBA00023014"/>
    </source>
</evidence>
<keyword evidence="4" id="KW-0411">Iron-sulfur</keyword>
<dbReference type="PANTHER" id="PTHR10359">
    <property type="entry name" value="A/G-SPECIFIC ADENINE GLYCOSYLASE/ENDONUCLEASE III"/>
    <property type="match status" value="1"/>
</dbReference>
<protein>
    <submittedName>
        <fullName evidence="6">Endonuclease III domain-containing protein</fullName>
    </submittedName>
</protein>